<evidence type="ECO:0000256" key="1">
    <source>
        <dbReference type="SAM" id="Phobius"/>
    </source>
</evidence>
<dbReference type="GO" id="GO:0140359">
    <property type="term" value="F:ABC-type transporter activity"/>
    <property type="evidence" value="ECO:0007669"/>
    <property type="project" value="InterPro"/>
</dbReference>
<keyword evidence="1" id="KW-0472">Membrane</keyword>
<keyword evidence="3" id="KW-1185">Reference proteome</keyword>
<feature type="transmembrane region" description="Helical" evidence="1">
    <location>
        <begin position="111"/>
        <end position="130"/>
    </location>
</feature>
<dbReference type="PANTHER" id="PTHR37305:SF1">
    <property type="entry name" value="MEMBRANE PROTEIN"/>
    <property type="match status" value="1"/>
</dbReference>
<dbReference type="EMBL" id="BMHB01000002">
    <property type="protein sequence ID" value="GGI16037.1"/>
    <property type="molecule type" value="Genomic_DNA"/>
</dbReference>
<feature type="transmembrane region" description="Helical" evidence="1">
    <location>
        <begin position="21"/>
        <end position="38"/>
    </location>
</feature>
<dbReference type="RefSeq" id="WP_158093271.1">
    <property type="nucleotide sequence ID" value="NZ_BMHB01000002.1"/>
</dbReference>
<evidence type="ECO:0008006" key="4">
    <source>
        <dbReference type="Google" id="ProtNLM"/>
    </source>
</evidence>
<feature type="transmembrane region" description="Helical" evidence="1">
    <location>
        <begin position="240"/>
        <end position="259"/>
    </location>
</feature>
<evidence type="ECO:0000313" key="2">
    <source>
        <dbReference type="EMBL" id="GGI16037.1"/>
    </source>
</evidence>
<dbReference type="PANTHER" id="PTHR37305">
    <property type="entry name" value="INTEGRAL MEMBRANE PROTEIN-RELATED"/>
    <property type="match status" value="1"/>
</dbReference>
<protein>
    <recommendedName>
        <fullName evidence="4">ABC transporter permease</fullName>
    </recommendedName>
</protein>
<evidence type="ECO:0000313" key="3">
    <source>
        <dbReference type="Proteomes" id="UP000626244"/>
    </source>
</evidence>
<feature type="transmembrane region" description="Helical" evidence="1">
    <location>
        <begin position="288"/>
        <end position="310"/>
    </location>
</feature>
<gene>
    <name evidence="2" type="ORF">GCM10007380_30960</name>
</gene>
<feature type="transmembrane region" description="Helical" evidence="1">
    <location>
        <begin position="151"/>
        <end position="184"/>
    </location>
</feature>
<dbReference type="Pfam" id="PF12679">
    <property type="entry name" value="ABC2_membrane_2"/>
    <property type="match status" value="1"/>
</dbReference>
<dbReference type="GO" id="GO:0005886">
    <property type="term" value="C:plasma membrane"/>
    <property type="evidence" value="ECO:0007669"/>
    <property type="project" value="UniProtKB-SubCell"/>
</dbReference>
<dbReference type="OrthoDB" id="8613028at2"/>
<keyword evidence="1" id="KW-0812">Transmembrane</keyword>
<comment type="caution">
    <text evidence="2">The sequence shown here is derived from an EMBL/GenBank/DDBJ whole genome shotgun (WGS) entry which is preliminary data.</text>
</comment>
<accession>A0A8J3ASE7</accession>
<dbReference type="AlphaFoldDB" id="A0A8J3ASE7"/>
<sequence>MSNFIRLIGNECRKIFVQKSFIISLVILLILIIVLGRWEFVGKEVGASKEADWKEEIRIDNENIEKELKSADISEPADQQLEKLAINNYRLQHNISHYEQHSVIDFMNKGASITNFIGILLLYFASNMMSKEHQWKTINFLLVKPSTRRMIYYAKFTTLSLLYFIFSLAILIYSFVIGCVINGFDFSAQPVLTYANNHVIEQSVLTSLVYNYLINLLPFLLFVSIAYFLSTILKSSSISLLISIVLFATSDPIAALLSSKNWSKYLPFMHTDLTVYEQGINIVNDMHIGFSIFMLLLYTALFLVSAGEVFKKRDVV</sequence>
<dbReference type="Proteomes" id="UP000626244">
    <property type="component" value="Unassembled WGS sequence"/>
</dbReference>
<keyword evidence="1" id="KW-1133">Transmembrane helix</keyword>
<organism evidence="2 3">
    <name type="scientific">Gottfriedia solisilvae</name>
    <dbReference type="NCBI Taxonomy" id="1516104"/>
    <lineage>
        <taxon>Bacteria</taxon>
        <taxon>Bacillati</taxon>
        <taxon>Bacillota</taxon>
        <taxon>Bacilli</taxon>
        <taxon>Bacillales</taxon>
        <taxon>Bacillaceae</taxon>
        <taxon>Gottfriedia</taxon>
    </lineage>
</organism>
<reference evidence="3" key="1">
    <citation type="journal article" date="2019" name="Int. J. Syst. Evol. Microbiol.">
        <title>The Global Catalogue of Microorganisms (GCM) 10K type strain sequencing project: providing services to taxonomists for standard genome sequencing and annotation.</title>
        <authorList>
            <consortium name="The Broad Institute Genomics Platform"/>
            <consortium name="The Broad Institute Genome Sequencing Center for Infectious Disease"/>
            <person name="Wu L."/>
            <person name="Ma J."/>
        </authorList>
    </citation>
    <scope>NUCLEOTIDE SEQUENCE [LARGE SCALE GENOMIC DNA]</scope>
    <source>
        <strain evidence="3">CGMCC 1.14993</strain>
    </source>
</reference>
<proteinExistence type="predicted"/>
<feature type="transmembrane region" description="Helical" evidence="1">
    <location>
        <begin position="212"/>
        <end position="233"/>
    </location>
</feature>
<name>A0A8J3ASE7_9BACI</name>